<evidence type="ECO:0000256" key="7">
    <source>
        <dbReference type="ARBA" id="ARBA00023170"/>
    </source>
</evidence>
<comment type="similarity">
    <text evidence="10">Belongs to the G-protein coupled receptor 1 family.</text>
</comment>
<feature type="transmembrane region" description="Helical" evidence="12">
    <location>
        <begin position="230"/>
        <end position="251"/>
    </location>
</feature>
<sequence>MNTLTLILFLSLQALLILTAPTDHKVQMEYSDEFYYHENFTFNFSYDDYPAMCEKADVRSFAGVFLPVVYSLCLIIGLAGNALVVAVYVYYKRLKTMTDVFLTHLAVADLLLLSTLPFWAFDAARGWILGKELCKIVSSCYTLNFTCCMLLLACISIDRYLALTKLQGSDNSGCLRNFNRKNCCKVCIVVWATAFLLGLPDLMLSEVRHAGNRSFCIAAFSSMGRAGKTAIEMVEVVLGFLIPLLIMMVCYCKVGFMLGKLPSQSKSKRWKAVRVLLIIVAVFVITQLPYNVLKVYRTMDNIYNMVIHCETSKVLDRAGQVTESLALTHCCINPILYTFVGSSFRKKLMKAAKRFGEKRRRRQRTEEVEMSFNSHSESQQTDSFSI</sequence>
<dbReference type="InterPro" id="IPR050119">
    <property type="entry name" value="CCR1-9-like"/>
</dbReference>
<dbReference type="GO" id="GO:0005044">
    <property type="term" value="F:scavenger receptor activity"/>
    <property type="evidence" value="ECO:0007669"/>
    <property type="project" value="InterPro"/>
</dbReference>
<dbReference type="GO" id="GO:0016493">
    <property type="term" value="F:C-C chemokine receptor activity"/>
    <property type="evidence" value="ECO:0007669"/>
    <property type="project" value="TreeGrafter"/>
</dbReference>
<protein>
    <recommendedName>
        <fullName evidence="14">G-protein coupled receptors family 1 profile domain-containing protein</fullName>
    </recommendedName>
</protein>
<dbReference type="FunFam" id="1.20.1070.10:FF:000035">
    <property type="entry name" value="C-C chemokine receptor type 6"/>
    <property type="match status" value="1"/>
</dbReference>
<evidence type="ECO:0000256" key="11">
    <source>
        <dbReference type="SAM" id="MobiDB-lite"/>
    </source>
</evidence>
<feature type="compositionally biased region" description="Polar residues" evidence="11">
    <location>
        <begin position="371"/>
        <end position="386"/>
    </location>
</feature>
<dbReference type="InterPro" id="IPR000276">
    <property type="entry name" value="GPCR_Rhodpsn"/>
</dbReference>
<dbReference type="GO" id="GO:0060326">
    <property type="term" value="P:cell chemotaxis"/>
    <property type="evidence" value="ECO:0007669"/>
    <property type="project" value="TreeGrafter"/>
</dbReference>
<feature type="signal peptide" evidence="13">
    <location>
        <begin position="1"/>
        <end position="19"/>
    </location>
</feature>
<dbReference type="Proteomes" id="UP000261520">
    <property type="component" value="Unplaced"/>
</dbReference>
<feature type="transmembrane region" description="Helical" evidence="12">
    <location>
        <begin position="182"/>
        <end position="199"/>
    </location>
</feature>
<feature type="transmembrane region" description="Helical" evidence="12">
    <location>
        <begin position="325"/>
        <end position="344"/>
    </location>
</feature>
<evidence type="ECO:0000256" key="13">
    <source>
        <dbReference type="SAM" id="SignalP"/>
    </source>
</evidence>
<dbReference type="Gene3D" id="1.20.1070.10">
    <property type="entry name" value="Rhodopsin 7-helix transmembrane proteins"/>
    <property type="match status" value="1"/>
</dbReference>
<dbReference type="AlphaFoldDB" id="A0A3B4A383"/>
<dbReference type="GO" id="GO:0019957">
    <property type="term" value="F:C-C chemokine binding"/>
    <property type="evidence" value="ECO:0007669"/>
    <property type="project" value="TreeGrafter"/>
</dbReference>
<dbReference type="InterPro" id="IPR000355">
    <property type="entry name" value="Chemokine_rcpt"/>
</dbReference>
<feature type="transmembrane region" description="Helical" evidence="12">
    <location>
        <begin position="68"/>
        <end position="91"/>
    </location>
</feature>
<evidence type="ECO:0000256" key="1">
    <source>
        <dbReference type="ARBA" id="ARBA00004651"/>
    </source>
</evidence>
<feature type="transmembrane region" description="Helical" evidence="12">
    <location>
        <begin position="141"/>
        <end position="161"/>
    </location>
</feature>
<feature type="transmembrane region" description="Helical" evidence="12">
    <location>
        <begin position="272"/>
        <end position="290"/>
    </location>
</feature>
<evidence type="ECO:0000256" key="12">
    <source>
        <dbReference type="SAM" id="Phobius"/>
    </source>
</evidence>
<feature type="chain" id="PRO_5017434030" description="G-protein coupled receptors family 1 profile domain-containing protein" evidence="13">
    <location>
        <begin position="20"/>
        <end position="386"/>
    </location>
</feature>
<dbReference type="InterPro" id="IPR017452">
    <property type="entry name" value="GPCR_Rhodpsn_7TM"/>
</dbReference>
<dbReference type="GO" id="GO:0019722">
    <property type="term" value="P:calcium-mediated signaling"/>
    <property type="evidence" value="ECO:0007669"/>
    <property type="project" value="TreeGrafter"/>
</dbReference>
<evidence type="ECO:0000256" key="6">
    <source>
        <dbReference type="ARBA" id="ARBA00023136"/>
    </source>
</evidence>
<evidence type="ECO:0000256" key="3">
    <source>
        <dbReference type="ARBA" id="ARBA00022692"/>
    </source>
</evidence>
<dbReference type="STRING" id="409849.ENSPMGP00000011498"/>
<dbReference type="Pfam" id="PF00001">
    <property type="entry name" value="7tm_1"/>
    <property type="match status" value="1"/>
</dbReference>
<dbReference type="PANTHER" id="PTHR10489:SF910">
    <property type="entry name" value="ATYPICAL CHEMOKINE RECEPTOR 4"/>
    <property type="match status" value="1"/>
</dbReference>
<evidence type="ECO:0000313" key="15">
    <source>
        <dbReference type="Ensembl" id="ENSPMGP00000011498.1"/>
    </source>
</evidence>
<dbReference type="Ensembl" id="ENSPMGT00000012273.1">
    <property type="protein sequence ID" value="ENSPMGP00000011498.1"/>
    <property type="gene ID" value="ENSPMGG00000009522.1"/>
</dbReference>
<keyword evidence="2" id="KW-1003">Cell membrane</keyword>
<dbReference type="GO" id="GO:0006955">
    <property type="term" value="P:immune response"/>
    <property type="evidence" value="ECO:0007669"/>
    <property type="project" value="TreeGrafter"/>
</dbReference>
<keyword evidence="4 12" id="KW-1133">Transmembrane helix</keyword>
<keyword evidence="6 12" id="KW-0472">Membrane</keyword>
<evidence type="ECO:0000256" key="4">
    <source>
        <dbReference type="ARBA" id="ARBA00022989"/>
    </source>
</evidence>
<keyword evidence="7 10" id="KW-0675">Receptor</keyword>
<dbReference type="PANTHER" id="PTHR10489">
    <property type="entry name" value="CELL ADHESION MOLECULE"/>
    <property type="match status" value="1"/>
</dbReference>
<feature type="region of interest" description="Disordered" evidence="11">
    <location>
        <begin position="355"/>
        <end position="386"/>
    </location>
</feature>
<keyword evidence="3 10" id="KW-0812">Transmembrane</keyword>
<dbReference type="PROSITE" id="PS00237">
    <property type="entry name" value="G_PROTEIN_RECEP_F1_1"/>
    <property type="match status" value="1"/>
</dbReference>
<keyword evidence="16" id="KW-1185">Reference proteome</keyword>
<dbReference type="PRINTS" id="PR00237">
    <property type="entry name" value="GPCRRHODOPSN"/>
</dbReference>
<dbReference type="PROSITE" id="PS50262">
    <property type="entry name" value="G_PROTEIN_RECEP_F1_2"/>
    <property type="match status" value="1"/>
</dbReference>
<evidence type="ECO:0000256" key="9">
    <source>
        <dbReference type="ARBA" id="ARBA00023224"/>
    </source>
</evidence>
<dbReference type="PRINTS" id="PR00657">
    <property type="entry name" value="CCCHEMOKINER"/>
</dbReference>
<comment type="subcellular location">
    <subcellularLocation>
        <location evidence="1">Cell membrane</location>
        <topology evidence="1">Multi-pass membrane protein</topology>
    </subcellularLocation>
</comment>
<evidence type="ECO:0000259" key="14">
    <source>
        <dbReference type="PROSITE" id="PS50262"/>
    </source>
</evidence>
<evidence type="ECO:0000313" key="16">
    <source>
        <dbReference type="Proteomes" id="UP000261520"/>
    </source>
</evidence>
<accession>A0A3B4A383</accession>
<reference evidence="15" key="1">
    <citation type="submission" date="2025-08" db="UniProtKB">
        <authorList>
            <consortium name="Ensembl"/>
        </authorList>
    </citation>
    <scope>IDENTIFICATION</scope>
</reference>
<organism evidence="15 16">
    <name type="scientific">Periophthalmus magnuspinnatus</name>
    <dbReference type="NCBI Taxonomy" id="409849"/>
    <lineage>
        <taxon>Eukaryota</taxon>
        <taxon>Metazoa</taxon>
        <taxon>Chordata</taxon>
        <taxon>Craniata</taxon>
        <taxon>Vertebrata</taxon>
        <taxon>Euteleostomi</taxon>
        <taxon>Actinopterygii</taxon>
        <taxon>Neopterygii</taxon>
        <taxon>Teleostei</taxon>
        <taxon>Neoteleostei</taxon>
        <taxon>Acanthomorphata</taxon>
        <taxon>Gobiaria</taxon>
        <taxon>Gobiiformes</taxon>
        <taxon>Gobioidei</taxon>
        <taxon>Gobiidae</taxon>
        <taxon>Oxudercinae</taxon>
        <taxon>Periophthalmus</taxon>
    </lineage>
</organism>
<dbReference type="GO" id="GO:0007204">
    <property type="term" value="P:positive regulation of cytosolic calcium ion concentration"/>
    <property type="evidence" value="ECO:0007669"/>
    <property type="project" value="TreeGrafter"/>
</dbReference>
<evidence type="ECO:0000256" key="2">
    <source>
        <dbReference type="ARBA" id="ARBA00022475"/>
    </source>
</evidence>
<dbReference type="SUPFAM" id="SSF81321">
    <property type="entry name" value="Family A G protein-coupled receptor-like"/>
    <property type="match status" value="1"/>
</dbReference>
<keyword evidence="5 10" id="KW-0297">G-protein coupled receptor</keyword>
<evidence type="ECO:0000256" key="8">
    <source>
        <dbReference type="ARBA" id="ARBA00023180"/>
    </source>
</evidence>
<keyword evidence="9 10" id="KW-0807">Transducer</keyword>
<evidence type="ECO:0000256" key="5">
    <source>
        <dbReference type="ARBA" id="ARBA00023040"/>
    </source>
</evidence>
<feature type="transmembrane region" description="Helical" evidence="12">
    <location>
        <begin position="100"/>
        <end position="121"/>
    </location>
</feature>
<keyword evidence="8" id="KW-0325">Glycoprotein</keyword>
<proteinExistence type="inferred from homology"/>
<keyword evidence="13" id="KW-0732">Signal</keyword>
<dbReference type="GO" id="GO:0009897">
    <property type="term" value="C:external side of plasma membrane"/>
    <property type="evidence" value="ECO:0007669"/>
    <property type="project" value="TreeGrafter"/>
</dbReference>
<evidence type="ECO:0000256" key="10">
    <source>
        <dbReference type="RuleBase" id="RU000688"/>
    </source>
</evidence>
<reference evidence="15" key="2">
    <citation type="submission" date="2025-09" db="UniProtKB">
        <authorList>
            <consortium name="Ensembl"/>
        </authorList>
    </citation>
    <scope>IDENTIFICATION</scope>
</reference>
<dbReference type="InterPro" id="IPR005383">
    <property type="entry name" value="ACKR4"/>
</dbReference>
<feature type="domain" description="G-protein coupled receptors family 1 profile" evidence="14">
    <location>
        <begin position="80"/>
        <end position="337"/>
    </location>
</feature>
<name>A0A3B4A383_9GOBI</name>
<dbReference type="PRINTS" id="PR01558">
    <property type="entry name" value="CHEMOKINER11"/>
</dbReference>